<keyword evidence="6" id="KW-1185">Reference proteome</keyword>
<protein>
    <submittedName>
        <fullName evidence="5">Shikimate dehydrogenase</fullName>
    </submittedName>
</protein>
<sequence length="246" mass="27736">MKRTRFGLVGKNISYSFSRGYFTKKFASLGLNDHSYENFDFQAIEEITDVLKNNKDIKGMNVTIPYKQEIMPFLTELDPEAEKIGAVNTIQFNKNGLKGFNTDAYGFKHAMSPFLKPHHTKALILGTGGASKAVAYVLGELGISYLFVSRSAGKNKISYDQVTEEVLKEHTVLVNCTPLGTHPNIEERPALPYEFIGDRHFLFDLIYNPEKSAFLTAGEAQGAQISNGLRMLELQADRSWQIWQER</sequence>
<keyword evidence="3" id="KW-0028">Amino-acid biosynthesis</keyword>
<dbReference type="CDD" id="cd01065">
    <property type="entry name" value="NAD_bind_Shikimate_DH"/>
    <property type="match status" value="1"/>
</dbReference>
<dbReference type="SUPFAM" id="SSF51735">
    <property type="entry name" value="NAD(P)-binding Rossmann-fold domains"/>
    <property type="match status" value="1"/>
</dbReference>
<feature type="domain" description="Shikimate dehydrogenase substrate binding N-terminal" evidence="4">
    <location>
        <begin position="8"/>
        <end position="90"/>
    </location>
</feature>
<dbReference type="SUPFAM" id="SSF53223">
    <property type="entry name" value="Aminoacid dehydrogenase-like, N-terminal domain"/>
    <property type="match status" value="1"/>
</dbReference>
<proteinExistence type="predicted"/>
<evidence type="ECO:0000256" key="1">
    <source>
        <dbReference type="ARBA" id="ARBA00004871"/>
    </source>
</evidence>
<dbReference type="Pfam" id="PF08501">
    <property type="entry name" value="Shikimate_dh_N"/>
    <property type="match status" value="1"/>
</dbReference>
<accession>A0ABY1KMD3</accession>
<evidence type="ECO:0000259" key="4">
    <source>
        <dbReference type="Pfam" id="PF08501"/>
    </source>
</evidence>
<evidence type="ECO:0000313" key="6">
    <source>
        <dbReference type="Proteomes" id="UP000185728"/>
    </source>
</evidence>
<evidence type="ECO:0000256" key="3">
    <source>
        <dbReference type="ARBA" id="ARBA00023141"/>
    </source>
</evidence>
<dbReference type="InterPro" id="IPR036291">
    <property type="entry name" value="NAD(P)-bd_dom_sf"/>
</dbReference>
<keyword evidence="3" id="KW-0057">Aromatic amino acid biosynthesis</keyword>
<reference evidence="5 6" key="1">
    <citation type="submission" date="2017-01" db="EMBL/GenBank/DDBJ databases">
        <authorList>
            <person name="Varghese N."/>
            <person name="Submissions S."/>
        </authorList>
    </citation>
    <scope>NUCLEOTIDE SEQUENCE [LARGE SCALE GENOMIC DNA]</scope>
    <source>
        <strain evidence="5 6">DSM 2061</strain>
    </source>
</reference>
<evidence type="ECO:0000313" key="5">
    <source>
        <dbReference type="EMBL" id="SIS49526.1"/>
    </source>
</evidence>
<dbReference type="InterPro" id="IPR046346">
    <property type="entry name" value="Aminoacid_DH-like_N_sf"/>
</dbReference>
<dbReference type="Gene3D" id="3.40.50.10860">
    <property type="entry name" value="Leucine Dehydrogenase, chain A, domain 1"/>
    <property type="match status" value="1"/>
</dbReference>
<evidence type="ECO:0000256" key="2">
    <source>
        <dbReference type="ARBA" id="ARBA00023002"/>
    </source>
</evidence>
<dbReference type="PANTHER" id="PTHR21089:SF1">
    <property type="entry name" value="BIFUNCTIONAL 3-DEHYDROQUINATE DEHYDRATASE_SHIKIMATE DEHYDROGENASE, CHLOROPLASTIC"/>
    <property type="match status" value="1"/>
</dbReference>
<comment type="caution">
    <text evidence="5">The sequence shown here is derived from an EMBL/GenBank/DDBJ whole genome shotgun (WGS) entry which is preliminary data.</text>
</comment>
<gene>
    <name evidence="5" type="ORF">SAMN05421766_102396</name>
</gene>
<dbReference type="PANTHER" id="PTHR21089">
    <property type="entry name" value="SHIKIMATE DEHYDROGENASE"/>
    <property type="match status" value="1"/>
</dbReference>
<dbReference type="RefSeq" id="WP_076454147.1">
    <property type="nucleotide sequence ID" value="NZ_FTOB01000002.1"/>
</dbReference>
<organism evidence="5 6">
    <name type="scientific">Zobellia uliginosa</name>
    <dbReference type="NCBI Taxonomy" id="143224"/>
    <lineage>
        <taxon>Bacteria</taxon>
        <taxon>Pseudomonadati</taxon>
        <taxon>Bacteroidota</taxon>
        <taxon>Flavobacteriia</taxon>
        <taxon>Flavobacteriales</taxon>
        <taxon>Flavobacteriaceae</taxon>
        <taxon>Zobellia</taxon>
    </lineage>
</organism>
<dbReference type="Gene3D" id="3.40.50.720">
    <property type="entry name" value="NAD(P)-binding Rossmann-like Domain"/>
    <property type="match status" value="1"/>
</dbReference>
<keyword evidence="2" id="KW-0560">Oxidoreductase</keyword>
<dbReference type="Proteomes" id="UP000185728">
    <property type="component" value="Unassembled WGS sequence"/>
</dbReference>
<name>A0ABY1KMD3_9FLAO</name>
<comment type="pathway">
    <text evidence="1">Metabolic intermediate biosynthesis; chorismate biosynthesis; chorismate from D-erythrose 4-phosphate and phosphoenolpyruvate: step 4/7.</text>
</comment>
<dbReference type="InterPro" id="IPR013708">
    <property type="entry name" value="Shikimate_DH-bd_N"/>
</dbReference>
<dbReference type="EMBL" id="FTOB01000002">
    <property type="protein sequence ID" value="SIS49526.1"/>
    <property type="molecule type" value="Genomic_DNA"/>
</dbReference>
<dbReference type="InterPro" id="IPR022893">
    <property type="entry name" value="Shikimate_DH_fam"/>
</dbReference>